<reference evidence="7" key="2">
    <citation type="submission" date="2020-04" db="EMBL/GenBank/DDBJ databases">
        <authorList>
            <consortium name="NCBI Genome Project"/>
        </authorList>
    </citation>
    <scope>NUCLEOTIDE SEQUENCE</scope>
    <source>
        <strain evidence="7">CBS 781.70</strain>
    </source>
</reference>
<dbReference type="InterPro" id="IPR029033">
    <property type="entry name" value="His_PPase_superfam"/>
</dbReference>
<sequence length="481" mass="51617">MAATSLLILGAMASTALGETVLGSVVFSRHGDRSAKHYSGYQLTELGSQQCFQVGSSYRERYLSSDSPQRILGISEDSYVPSQIWASAPDQAVLLNTATAFLQGFYPPLAGLNPELASSTLNNGSFSQRPLDGYQYVTLHGEDDQSPDTIWIKGDDGCLAQNEASDSFKDSAEFQQRVESTRSFYAGFWDILDNVYDYEKANLTYAKAYDIFDLINVAGIHNASSVGNVTDEELFQLRTLADSHEFGLNFNASQPERSIGGQTLLGGIFSQLNQTVSSKGKLKFSLLAGSYDTFLQTFGLTNLIDGFSDFYGLPEYASTMAFELFTPEDSTSFPSDADAINVRFLFRNGTAGSLTQFPLFGRPDDSMTWSEFSSEMQKRTISSVSQWCQLCSSTESFCGSAATAAGTESVGSGSGSGMSNAVAGVIGAFVTLGVLLVVGGLVFVVFRRRGRGSTGSTGPTGPTGIAMEKSSQHSVSENQSV</sequence>
<dbReference type="RefSeq" id="XP_033533428.1">
    <property type="nucleotide sequence ID" value="XM_033682965.1"/>
</dbReference>
<proteinExistence type="inferred from homology"/>
<dbReference type="InterPro" id="IPR000560">
    <property type="entry name" value="His_Pase_clade-2"/>
</dbReference>
<feature type="compositionally biased region" description="Low complexity" evidence="2">
    <location>
        <begin position="454"/>
        <end position="464"/>
    </location>
</feature>
<dbReference type="Gene3D" id="3.40.50.1240">
    <property type="entry name" value="Phosphoglycerate mutase-like"/>
    <property type="match status" value="1"/>
</dbReference>
<dbReference type="CDD" id="cd07061">
    <property type="entry name" value="HP_HAP_like"/>
    <property type="match status" value="1"/>
</dbReference>
<reference evidence="7" key="3">
    <citation type="submission" date="2025-04" db="UniProtKB">
        <authorList>
            <consortium name="RefSeq"/>
        </authorList>
    </citation>
    <scope>IDENTIFICATION</scope>
    <source>
        <strain evidence="7">CBS 781.70</strain>
    </source>
</reference>
<name>A0A6G1G109_9PEZI</name>
<protein>
    <submittedName>
        <fullName evidence="5 7">Phosphoglycerate mutase-like protein</fullName>
    </submittedName>
</protein>
<accession>A0A6G1G109</accession>
<dbReference type="Pfam" id="PF00328">
    <property type="entry name" value="His_Phos_2"/>
    <property type="match status" value="1"/>
</dbReference>
<dbReference type="AlphaFoldDB" id="A0A6G1G109"/>
<feature type="compositionally biased region" description="Polar residues" evidence="2">
    <location>
        <begin position="472"/>
        <end position="481"/>
    </location>
</feature>
<keyword evidence="6" id="KW-1185">Reference proteome</keyword>
<dbReference type="PANTHER" id="PTHR11567">
    <property type="entry name" value="ACID PHOSPHATASE-RELATED"/>
    <property type="match status" value="1"/>
</dbReference>
<feature type="chain" id="PRO_5044631738" evidence="4">
    <location>
        <begin position="19"/>
        <end position="481"/>
    </location>
</feature>
<reference evidence="5 7" key="1">
    <citation type="submission" date="2020-01" db="EMBL/GenBank/DDBJ databases">
        <authorList>
            <consortium name="DOE Joint Genome Institute"/>
            <person name="Haridas S."/>
            <person name="Albert R."/>
            <person name="Binder M."/>
            <person name="Bloem J."/>
            <person name="Labutti K."/>
            <person name="Salamov A."/>
            <person name="Andreopoulos B."/>
            <person name="Baker S.E."/>
            <person name="Barry K."/>
            <person name="Bills G."/>
            <person name="Bluhm B.H."/>
            <person name="Cannon C."/>
            <person name="Castanera R."/>
            <person name="Culley D.E."/>
            <person name="Daum C."/>
            <person name="Ezra D."/>
            <person name="Gonzalez J.B."/>
            <person name="Henrissat B."/>
            <person name="Kuo A."/>
            <person name="Liang C."/>
            <person name="Lipzen A."/>
            <person name="Lutzoni F."/>
            <person name="Magnuson J."/>
            <person name="Mondo S."/>
            <person name="Nolan M."/>
            <person name="Ohm R."/>
            <person name="Pangilinan J."/>
            <person name="Park H.-J."/>
            <person name="Ramirez L."/>
            <person name="Alfaro M."/>
            <person name="Sun H."/>
            <person name="Tritt A."/>
            <person name="Yoshinaga Y."/>
            <person name="Zwiers L.-H."/>
            <person name="Turgeon B.G."/>
            <person name="Goodwin S.B."/>
            <person name="Spatafora J.W."/>
            <person name="Crous P.W."/>
            <person name="Grigoriev I.V."/>
        </authorList>
    </citation>
    <scope>NUCLEOTIDE SEQUENCE</scope>
    <source>
        <strain evidence="5 7">CBS 781.70</strain>
    </source>
</reference>
<feature type="region of interest" description="Disordered" evidence="2">
    <location>
        <begin position="452"/>
        <end position="481"/>
    </location>
</feature>
<dbReference type="PANTHER" id="PTHR11567:SF142">
    <property type="entry name" value="PHOSPHOGLYCERATE MUTASE-LIKE PROTEIN"/>
    <property type="match status" value="1"/>
</dbReference>
<dbReference type="OrthoDB" id="258392at2759"/>
<dbReference type="InterPro" id="IPR050645">
    <property type="entry name" value="Histidine_acid_phosphatase"/>
</dbReference>
<organism evidence="5">
    <name type="scientific">Eremomyces bilateralis CBS 781.70</name>
    <dbReference type="NCBI Taxonomy" id="1392243"/>
    <lineage>
        <taxon>Eukaryota</taxon>
        <taxon>Fungi</taxon>
        <taxon>Dikarya</taxon>
        <taxon>Ascomycota</taxon>
        <taxon>Pezizomycotina</taxon>
        <taxon>Dothideomycetes</taxon>
        <taxon>Dothideomycetes incertae sedis</taxon>
        <taxon>Eremomycetales</taxon>
        <taxon>Eremomycetaceae</taxon>
        <taxon>Eremomyces</taxon>
    </lineage>
</organism>
<dbReference type="Proteomes" id="UP000504638">
    <property type="component" value="Unplaced"/>
</dbReference>
<evidence type="ECO:0000313" key="7">
    <source>
        <dbReference type="RefSeq" id="XP_033533428.1"/>
    </source>
</evidence>
<evidence type="ECO:0000313" key="6">
    <source>
        <dbReference type="Proteomes" id="UP000504638"/>
    </source>
</evidence>
<evidence type="ECO:0000256" key="1">
    <source>
        <dbReference type="ARBA" id="ARBA00005375"/>
    </source>
</evidence>
<feature type="signal peptide" evidence="4">
    <location>
        <begin position="1"/>
        <end position="18"/>
    </location>
</feature>
<comment type="similarity">
    <text evidence="1">Belongs to the histidine acid phosphatase family.</text>
</comment>
<keyword evidence="3" id="KW-0472">Membrane</keyword>
<dbReference type="GO" id="GO:0016791">
    <property type="term" value="F:phosphatase activity"/>
    <property type="evidence" value="ECO:0007669"/>
    <property type="project" value="TreeGrafter"/>
</dbReference>
<feature type="transmembrane region" description="Helical" evidence="3">
    <location>
        <begin position="421"/>
        <end position="446"/>
    </location>
</feature>
<dbReference type="SUPFAM" id="SSF53254">
    <property type="entry name" value="Phosphoglycerate mutase-like"/>
    <property type="match status" value="1"/>
</dbReference>
<keyword evidence="3" id="KW-0812">Transmembrane</keyword>
<evidence type="ECO:0000256" key="4">
    <source>
        <dbReference type="SAM" id="SignalP"/>
    </source>
</evidence>
<keyword evidence="3" id="KW-1133">Transmembrane helix</keyword>
<keyword evidence="4" id="KW-0732">Signal</keyword>
<dbReference type="GeneID" id="54423535"/>
<gene>
    <name evidence="5 7" type="ORF">P152DRAFT_51670</name>
</gene>
<evidence type="ECO:0000256" key="3">
    <source>
        <dbReference type="SAM" id="Phobius"/>
    </source>
</evidence>
<evidence type="ECO:0000256" key="2">
    <source>
        <dbReference type="SAM" id="MobiDB-lite"/>
    </source>
</evidence>
<dbReference type="EMBL" id="ML975160">
    <property type="protein sequence ID" value="KAF1811797.1"/>
    <property type="molecule type" value="Genomic_DNA"/>
</dbReference>
<evidence type="ECO:0000313" key="5">
    <source>
        <dbReference type="EMBL" id="KAF1811797.1"/>
    </source>
</evidence>